<evidence type="ECO:0000313" key="2">
    <source>
        <dbReference type="Proteomes" id="UP000658225"/>
    </source>
</evidence>
<comment type="caution">
    <text evidence="1">The sequence shown here is derived from an EMBL/GenBank/DDBJ whole genome shotgun (WGS) entry which is preliminary data.</text>
</comment>
<reference evidence="1" key="1">
    <citation type="submission" date="2020-10" db="EMBL/GenBank/DDBJ databases">
        <title>Genomic Encyclopedia of Type Strains, Phase IV (KMG-IV): sequencing the most valuable type-strain genomes for metagenomic binning, comparative biology and taxonomic classification.</title>
        <authorList>
            <person name="Goeker M."/>
        </authorList>
    </citation>
    <scope>NUCLEOTIDE SEQUENCE</scope>
    <source>
        <strain evidence="1">DSM 13886</strain>
    </source>
</reference>
<dbReference type="Proteomes" id="UP000658225">
    <property type="component" value="Unassembled WGS sequence"/>
</dbReference>
<accession>A0A927MLC8</accession>
<gene>
    <name evidence="1" type="ORF">H4683_003976</name>
</gene>
<organism evidence="1 2">
    <name type="scientific">Sporosarcina limicola</name>
    <dbReference type="NCBI Taxonomy" id="34101"/>
    <lineage>
        <taxon>Bacteria</taxon>
        <taxon>Bacillati</taxon>
        <taxon>Bacillota</taxon>
        <taxon>Bacilli</taxon>
        <taxon>Bacillales</taxon>
        <taxon>Caryophanaceae</taxon>
        <taxon>Sporosarcina</taxon>
    </lineage>
</organism>
<name>A0A927MLC8_9BACL</name>
<keyword evidence="2" id="KW-1185">Reference proteome</keyword>
<proteinExistence type="predicted"/>
<protein>
    <submittedName>
        <fullName evidence="1">Uncharacterized protein</fullName>
    </submittedName>
</protein>
<dbReference type="EMBL" id="JADBEL010000039">
    <property type="protein sequence ID" value="MBE1556850.1"/>
    <property type="molecule type" value="Genomic_DNA"/>
</dbReference>
<evidence type="ECO:0000313" key="1">
    <source>
        <dbReference type="EMBL" id="MBE1556850.1"/>
    </source>
</evidence>
<sequence length="80" mass="8935">MIKPLFKATQVAPSPAFTGSIVRKRWLKTPHSWLNLSAILSVLRLPSCGVWGLQLALFPLESPHYATINKSSQSFTNDRI</sequence>
<dbReference type="AlphaFoldDB" id="A0A927MLC8"/>